<feature type="compositionally biased region" description="Low complexity" evidence="1">
    <location>
        <begin position="270"/>
        <end position="282"/>
    </location>
</feature>
<evidence type="ECO:0000256" key="1">
    <source>
        <dbReference type="SAM" id="MobiDB-lite"/>
    </source>
</evidence>
<protein>
    <submittedName>
        <fullName evidence="2">Uncharacterized protein</fullName>
    </submittedName>
</protein>
<reference evidence="2 3" key="1">
    <citation type="submission" date="2012-05" db="EMBL/GenBank/DDBJ databases">
        <title>Recombination and specialization in a pathogen metapopulation.</title>
        <authorList>
            <person name="Gardiner A."/>
            <person name="Kemen E."/>
            <person name="Schultz-Larsen T."/>
            <person name="MacLean D."/>
            <person name="Van Oosterhout C."/>
            <person name="Jones J.D.G."/>
        </authorList>
    </citation>
    <scope>NUCLEOTIDE SEQUENCE [LARGE SCALE GENOMIC DNA]</scope>
    <source>
        <strain evidence="2 3">Ac Nc2</strain>
    </source>
</reference>
<sequence>MLRSLRNHTQSGSQKFDAQKSVQCARTIKANDEFKNSVERFLWGSGTQNSTHVETIEKHAEKAIRSVNSEDPRKAYILSKEIDGVRLYERIPSSEDEILKTTTTRHFDMNAKAGNQGQVTGRNREVENIEPNVLRCYEKEYRGCTRIPGSIETVVEILSTADVREQYWISMHTIKGFASTKICGHSRLNKDPREALPRMNLKYLASQFSKNTRDIFEVCYAEYARYDVPEKAVSLQASTIPAPRETLRHAKEEVIESSISFGESDKTISNVSSVENSPVSSVHQTQDVERSRNKNRALLMDDLVHPSLVDSGHSSNSERRTKLLRKAYVYRRSIDEKQLHLQEARARITMRKKNKPQQSCLMYYIRDWLYKIEETSNANVCKVILTCRVYIPEIRPISSHLLSLEFFDFFAHQMASLRVVLSKQWKEQIREAGLDPSVSAASMIRNQFRRKSTGASKSQICAICLTSFSMLRRKIRCITCTSFICQKCCVRKTSAMLMLKNDPYTNSMRYNFAERITFFPRNHATNDLSYLDDDNVLENKQLSGGSARGSFRECILCDLFGPSSASDAASRISSSVRMQFTPRHTQTGDLHESSRTSANRCSRDSCLAPQDMLARGSTRSTSYPITEASARHDCEAGIRDRTRTMGDLVVGIRRCQTAAEATPTAMVKDGKLQSSQLGPRIVLLAEKEAAILKTCAAVKRSTRAQSEDWKYSSAHHKYSEKDLANFNLKLL</sequence>
<comment type="caution">
    <text evidence="2">The sequence shown here is derived from an EMBL/GenBank/DDBJ whole genome shotgun (WGS) entry which is preliminary data.</text>
</comment>
<dbReference type="InterPro" id="IPR011011">
    <property type="entry name" value="Znf_FYVE_PHD"/>
</dbReference>
<name>A0A024G484_9STRA</name>
<dbReference type="InParanoid" id="A0A024G484"/>
<proteinExistence type="predicted"/>
<gene>
    <name evidence="2" type="ORF">BN9_022450</name>
</gene>
<dbReference type="OrthoDB" id="167974at2759"/>
<dbReference type="EMBL" id="CAIX01000019">
    <property type="protein sequence ID" value="CCI41461.1"/>
    <property type="molecule type" value="Genomic_DNA"/>
</dbReference>
<dbReference type="Gene3D" id="3.30.40.10">
    <property type="entry name" value="Zinc/RING finger domain, C3HC4 (zinc finger)"/>
    <property type="match status" value="1"/>
</dbReference>
<dbReference type="SUPFAM" id="SSF57903">
    <property type="entry name" value="FYVE/PHD zinc finger"/>
    <property type="match status" value="1"/>
</dbReference>
<feature type="region of interest" description="Disordered" evidence="1">
    <location>
        <begin position="270"/>
        <end position="289"/>
    </location>
</feature>
<accession>A0A024G484</accession>
<evidence type="ECO:0000313" key="2">
    <source>
        <dbReference type="EMBL" id="CCI41461.1"/>
    </source>
</evidence>
<dbReference type="Proteomes" id="UP000053237">
    <property type="component" value="Unassembled WGS sequence"/>
</dbReference>
<dbReference type="AlphaFoldDB" id="A0A024G484"/>
<organism evidence="2 3">
    <name type="scientific">Albugo candida</name>
    <dbReference type="NCBI Taxonomy" id="65357"/>
    <lineage>
        <taxon>Eukaryota</taxon>
        <taxon>Sar</taxon>
        <taxon>Stramenopiles</taxon>
        <taxon>Oomycota</taxon>
        <taxon>Peronosporomycetes</taxon>
        <taxon>Albuginales</taxon>
        <taxon>Albuginaceae</taxon>
        <taxon>Albugo</taxon>
    </lineage>
</organism>
<evidence type="ECO:0000313" key="3">
    <source>
        <dbReference type="Proteomes" id="UP000053237"/>
    </source>
</evidence>
<keyword evidence="3" id="KW-1185">Reference proteome</keyword>
<dbReference type="InterPro" id="IPR013083">
    <property type="entry name" value="Znf_RING/FYVE/PHD"/>
</dbReference>
<dbReference type="CDD" id="cd00065">
    <property type="entry name" value="FYVE_like_SF"/>
    <property type="match status" value="1"/>
</dbReference>